<gene>
    <name evidence="1" type="ORF">EVOR1521_LOCUS25713</name>
</gene>
<reference evidence="1" key="1">
    <citation type="submission" date="2023-08" db="EMBL/GenBank/DDBJ databases">
        <authorList>
            <person name="Chen Y."/>
            <person name="Shah S."/>
            <person name="Dougan E. K."/>
            <person name="Thang M."/>
            <person name="Chan C."/>
        </authorList>
    </citation>
    <scope>NUCLEOTIDE SEQUENCE</scope>
</reference>
<dbReference type="EMBL" id="CAUJNA010003472">
    <property type="protein sequence ID" value="CAJ1402939.1"/>
    <property type="molecule type" value="Genomic_DNA"/>
</dbReference>
<organism evidence="1 2">
    <name type="scientific">Effrenium voratum</name>
    <dbReference type="NCBI Taxonomy" id="2562239"/>
    <lineage>
        <taxon>Eukaryota</taxon>
        <taxon>Sar</taxon>
        <taxon>Alveolata</taxon>
        <taxon>Dinophyceae</taxon>
        <taxon>Suessiales</taxon>
        <taxon>Symbiodiniaceae</taxon>
        <taxon>Effrenium</taxon>
    </lineage>
</organism>
<accession>A0AA36JD80</accession>
<proteinExistence type="predicted"/>
<name>A0AA36JD80_9DINO</name>
<evidence type="ECO:0000313" key="1">
    <source>
        <dbReference type="EMBL" id="CAJ1402939.1"/>
    </source>
</evidence>
<evidence type="ECO:0000313" key="2">
    <source>
        <dbReference type="Proteomes" id="UP001178507"/>
    </source>
</evidence>
<dbReference type="AlphaFoldDB" id="A0AA36JD80"/>
<keyword evidence="2" id="KW-1185">Reference proteome</keyword>
<comment type="caution">
    <text evidence="1">The sequence shown here is derived from an EMBL/GenBank/DDBJ whole genome shotgun (WGS) entry which is preliminary data.</text>
</comment>
<sequence>MASKIDCRKKVVRQHRQPRPLQTLSKVFSADVLAAASVGALRWWNQAFSILHVLQANDGTKLSGSMSCTVDAACPSVGCSNFIQQELVRIGQQASVSARSASLVGRKKLGGIREVLRWECLQQLAESDSARP</sequence>
<protein>
    <submittedName>
        <fullName evidence="1">Uncharacterized protein</fullName>
    </submittedName>
</protein>
<dbReference type="Proteomes" id="UP001178507">
    <property type="component" value="Unassembled WGS sequence"/>
</dbReference>